<dbReference type="SUPFAM" id="SSF53244">
    <property type="entry name" value="MurD-like peptide ligases, peptide-binding domain"/>
    <property type="match status" value="1"/>
</dbReference>
<dbReference type="Proteomes" id="UP001228690">
    <property type="component" value="Chromosome"/>
</dbReference>
<dbReference type="Gene3D" id="3.40.1390.10">
    <property type="entry name" value="MurE/MurF, N-terminal domain"/>
    <property type="match status" value="1"/>
</dbReference>
<dbReference type="Gene3D" id="3.40.1190.10">
    <property type="entry name" value="Mur-like, catalytic domain"/>
    <property type="match status" value="1"/>
</dbReference>
<dbReference type="SUPFAM" id="SSF63418">
    <property type="entry name" value="MurE/MurF N-terminal domain"/>
    <property type="match status" value="1"/>
</dbReference>
<dbReference type="PANTHER" id="PTHR43024:SF1">
    <property type="entry name" value="UDP-N-ACETYLMURAMOYL-TRIPEPTIDE--D-ALANYL-D-ALANINE LIGASE"/>
    <property type="match status" value="1"/>
</dbReference>
<keyword evidence="1 6" id="KW-0436">Ligase</keyword>
<evidence type="ECO:0000313" key="6">
    <source>
        <dbReference type="EMBL" id="WGK68742.1"/>
    </source>
</evidence>
<sequence length="590" mass="64102">MSHGQTSAEPAARHSLGEIARLLREQGFEPQLCGRVPGAEEGRTEYLRGAVTDSREAAADLLFVARRGEEQDGHAYIEAAYGQGCRNFLVSQDWLARQGRPSATGSTGAIRSEASFIAVTGSTEEALFAWARFYRLSLSRLFVVALSGSHGKTGTKELLGRMLGRRYRCHITAGNRNAPVGCALTILGIAPETEIAILELGIDHPGEMDLLCSLSSPNAALLTGIGSAHLGGFSSQAELAREKARIYAQLQPGLRHPAEGAESGTAPAPMAFLPAEDRFLAALRREIRPGSREVLYSAELAQEKGYTAEDRGLEGLRFRSGEWHCDVSLLGLHTRQMFWAAATVAENLGLSVPEIFAGARDYRPLFGRGELLLRHLPEAQAEAGEPRPVRLLQDCYNASPESLYALIQMLQAWRQNGLAPPCVLVLADMLELGTFSAECHRKVAELLQTLFCAPLKQEQKQQEEHGQVSPIFVFLYGKEMDSAWHQLQQLQKREAAPSSSGAGEIDPGETDQSSRGLHEIGSREQCAGTGCAYVTDEAELARAVERQLRQVACVAQKGAGRDKGPLSVPLLVLKGARAMYLEKIAQKILL</sequence>
<reference evidence="6 7" key="1">
    <citation type="submission" date="2023-04" db="EMBL/GenBank/DDBJ databases">
        <title>Spirochaete genome identified in red abalone sample constitutes a novel genus.</title>
        <authorList>
            <person name="Sharma S.P."/>
            <person name="Purcell C.M."/>
            <person name="Hyde J.R."/>
            <person name="Severin A.J."/>
        </authorList>
    </citation>
    <scope>NUCLEOTIDE SEQUENCE [LARGE SCALE GENOMIC DNA]</scope>
    <source>
        <strain evidence="6 7">SP-2023</strain>
    </source>
</reference>
<protein>
    <submittedName>
        <fullName evidence="6">Mur ligase family protein</fullName>
    </submittedName>
</protein>
<dbReference type="InterPro" id="IPR036565">
    <property type="entry name" value="Mur-like_cat_sf"/>
</dbReference>
<gene>
    <name evidence="6" type="ORF">P0082_09665</name>
</gene>
<evidence type="ECO:0000256" key="3">
    <source>
        <dbReference type="ARBA" id="ARBA00022840"/>
    </source>
</evidence>
<evidence type="ECO:0000256" key="2">
    <source>
        <dbReference type="ARBA" id="ARBA00022741"/>
    </source>
</evidence>
<feature type="domain" description="Mur ligase central" evidence="5">
    <location>
        <begin position="147"/>
        <end position="342"/>
    </location>
</feature>
<evidence type="ECO:0000256" key="1">
    <source>
        <dbReference type="ARBA" id="ARBA00022598"/>
    </source>
</evidence>
<dbReference type="InterPro" id="IPR013221">
    <property type="entry name" value="Mur_ligase_cen"/>
</dbReference>
<keyword evidence="2" id="KW-0547">Nucleotide-binding</keyword>
<evidence type="ECO:0000313" key="7">
    <source>
        <dbReference type="Proteomes" id="UP001228690"/>
    </source>
</evidence>
<dbReference type="InterPro" id="IPR035911">
    <property type="entry name" value="MurE/MurF_N"/>
</dbReference>
<evidence type="ECO:0000259" key="5">
    <source>
        <dbReference type="Pfam" id="PF08245"/>
    </source>
</evidence>
<dbReference type="InterPro" id="IPR051046">
    <property type="entry name" value="MurCDEF_CellWall_CoF430Synth"/>
</dbReference>
<feature type="region of interest" description="Disordered" evidence="4">
    <location>
        <begin position="487"/>
        <end position="517"/>
    </location>
</feature>
<evidence type="ECO:0000256" key="4">
    <source>
        <dbReference type="SAM" id="MobiDB-lite"/>
    </source>
</evidence>
<dbReference type="Gene3D" id="3.90.190.20">
    <property type="entry name" value="Mur ligase, C-terminal domain"/>
    <property type="match status" value="1"/>
</dbReference>
<dbReference type="GO" id="GO:0016874">
    <property type="term" value="F:ligase activity"/>
    <property type="evidence" value="ECO:0007669"/>
    <property type="project" value="UniProtKB-KW"/>
</dbReference>
<dbReference type="RefSeq" id="WP_326926928.1">
    <property type="nucleotide sequence ID" value="NZ_CP123443.1"/>
</dbReference>
<name>A0ABY8MFH3_9SPIO</name>
<accession>A0ABY8MFH3</accession>
<dbReference type="PANTHER" id="PTHR43024">
    <property type="entry name" value="UDP-N-ACETYLMURAMOYL-TRIPEPTIDE--D-ALANYL-D-ALANINE LIGASE"/>
    <property type="match status" value="1"/>
</dbReference>
<dbReference type="InterPro" id="IPR036615">
    <property type="entry name" value="Mur_ligase_C_dom_sf"/>
</dbReference>
<dbReference type="Pfam" id="PF08245">
    <property type="entry name" value="Mur_ligase_M"/>
    <property type="match status" value="1"/>
</dbReference>
<dbReference type="EMBL" id="CP123443">
    <property type="protein sequence ID" value="WGK68742.1"/>
    <property type="molecule type" value="Genomic_DNA"/>
</dbReference>
<proteinExistence type="predicted"/>
<keyword evidence="7" id="KW-1185">Reference proteome</keyword>
<keyword evidence="3" id="KW-0067">ATP-binding</keyword>
<organism evidence="6 7">
    <name type="scientific">Candidatus Haliotispira prima</name>
    <dbReference type="NCBI Taxonomy" id="3034016"/>
    <lineage>
        <taxon>Bacteria</taxon>
        <taxon>Pseudomonadati</taxon>
        <taxon>Spirochaetota</taxon>
        <taxon>Spirochaetia</taxon>
        <taxon>Spirochaetales</taxon>
        <taxon>Spirochaetaceae</taxon>
        <taxon>Candidatus Haliotispira</taxon>
    </lineage>
</organism>
<dbReference type="SUPFAM" id="SSF53623">
    <property type="entry name" value="MurD-like peptide ligases, catalytic domain"/>
    <property type="match status" value="1"/>
</dbReference>